<dbReference type="GO" id="GO:0004077">
    <property type="term" value="F:biotin--[biotin carboxyl-carrier protein] ligase activity"/>
    <property type="evidence" value="ECO:0007669"/>
    <property type="project" value="InterPro"/>
</dbReference>
<reference evidence="5 6" key="1">
    <citation type="submission" date="2018-03" db="EMBL/GenBank/DDBJ databases">
        <title>Finding Nemo's genes: A chromosome-scale reference assembly of the genome of the orange clownfish Amphiprion percula.</title>
        <authorList>
            <person name="Lehmann R."/>
        </authorList>
    </citation>
    <scope>NUCLEOTIDE SEQUENCE</scope>
</reference>
<dbReference type="Ensembl" id="ENSAPET00000017816.1">
    <property type="protein sequence ID" value="ENSAPEP00000017323.1"/>
    <property type="gene ID" value="ENSAPEG00000012399.1"/>
</dbReference>
<dbReference type="GeneTree" id="ENSGT00390000002960"/>
<proteinExistence type="inferred from homology"/>
<evidence type="ECO:0000256" key="2">
    <source>
        <dbReference type="ARBA" id="ARBA00022598"/>
    </source>
</evidence>
<organism evidence="5 6">
    <name type="scientific">Amphiprion percula</name>
    <name type="common">Orange clownfish</name>
    <name type="synonym">Lutjanus percula</name>
    <dbReference type="NCBI Taxonomy" id="161767"/>
    <lineage>
        <taxon>Eukaryota</taxon>
        <taxon>Metazoa</taxon>
        <taxon>Chordata</taxon>
        <taxon>Craniata</taxon>
        <taxon>Vertebrata</taxon>
        <taxon>Euteleostomi</taxon>
        <taxon>Actinopterygii</taxon>
        <taxon>Neopterygii</taxon>
        <taxon>Teleostei</taxon>
        <taxon>Neoteleostei</taxon>
        <taxon>Acanthomorphata</taxon>
        <taxon>Ovalentaria</taxon>
        <taxon>Pomacentridae</taxon>
        <taxon>Amphiprion</taxon>
    </lineage>
</organism>
<dbReference type="STRING" id="161767.ENSAPEP00000017323"/>
<dbReference type="SUPFAM" id="SSF55681">
    <property type="entry name" value="Class II aaRS and biotin synthetases"/>
    <property type="match status" value="1"/>
</dbReference>
<dbReference type="InterPro" id="IPR004143">
    <property type="entry name" value="BPL_LPL_catalytic"/>
</dbReference>
<dbReference type="PROSITE" id="PS51733">
    <property type="entry name" value="BPL_LPL_CATALYTIC"/>
    <property type="match status" value="1"/>
</dbReference>
<dbReference type="Pfam" id="PF03099">
    <property type="entry name" value="BPL_LplA_LipB"/>
    <property type="match status" value="1"/>
</dbReference>
<reference evidence="5" key="2">
    <citation type="submission" date="2025-08" db="UniProtKB">
        <authorList>
            <consortium name="Ensembl"/>
        </authorList>
    </citation>
    <scope>IDENTIFICATION</scope>
</reference>
<dbReference type="Proteomes" id="UP000265080">
    <property type="component" value="Chromosome 15"/>
</dbReference>
<dbReference type="PANTHER" id="PTHR12835:SF5">
    <property type="entry name" value="BIOTIN--PROTEIN LIGASE"/>
    <property type="match status" value="1"/>
</dbReference>
<evidence type="ECO:0000313" key="5">
    <source>
        <dbReference type="Ensembl" id="ENSAPEP00000017323.1"/>
    </source>
</evidence>
<accession>A0A3P8SYR7</accession>
<keyword evidence="6" id="KW-1185">Reference proteome</keyword>
<name>A0A3P8SYR7_AMPPE</name>
<evidence type="ECO:0000256" key="3">
    <source>
        <dbReference type="SAM" id="MobiDB-lite"/>
    </source>
</evidence>
<keyword evidence="2" id="KW-0436">Ligase</keyword>
<evidence type="ECO:0000259" key="4">
    <source>
        <dbReference type="PROSITE" id="PS51733"/>
    </source>
</evidence>
<dbReference type="GO" id="GO:0005737">
    <property type="term" value="C:cytoplasm"/>
    <property type="evidence" value="ECO:0007669"/>
    <property type="project" value="TreeGrafter"/>
</dbReference>
<dbReference type="Gene3D" id="3.30.930.10">
    <property type="entry name" value="Bira Bifunctional Protein, Domain 2"/>
    <property type="match status" value="1"/>
</dbReference>
<evidence type="ECO:0000256" key="1">
    <source>
        <dbReference type="ARBA" id="ARBA00009934"/>
    </source>
</evidence>
<comment type="similarity">
    <text evidence="1">Belongs to the biotin--protein ligase family.</text>
</comment>
<dbReference type="InterPro" id="IPR004408">
    <property type="entry name" value="Biotin_CoA_COase_ligase"/>
</dbReference>
<reference evidence="5" key="3">
    <citation type="submission" date="2025-09" db="UniProtKB">
        <authorList>
            <consortium name="Ensembl"/>
        </authorList>
    </citation>
    <scope>IDENTIFICATION</scope>
</reference>
<evidence type="ECO:0000313" key="6">
    <source>
        <dbReference type="Proteomes" id="UP000265080"/>
    </source>
</evidence>
<dbReference type="AlphaFoldDB" id="A0A3P8SYR7"/>
<dbReference type="PANTHER" id="PTHR12835">
    <property type="entry name" value="BIOTIN PROTEIN LIGASE"/>
    <property type="match status" value="1"/>
</dbReference>
<sequence length="950" mass="105154">MHRSAVCQPPVNPNRKTKDDRTQRCTMIQFQMRTQKLIYCYSVLIRSGLSRLNSRSFSFSICSCSASEPEPPAGHHSAGRRQHSLLPLEDNIFLQLGNKAVYVTEPQACDDLSKWTALLGSSLACGPQIEDISFIIEATGNRAGYPSPHTSNKKVLKWSDYCLPLASCPGQPFRAVAQATVDNFSRLGVAFIEDRLQLDNGLIPSKIVPVLLHDSTLSELLEKQRPQSPKTLTSLFLGSSQNEKVVPEPFLHPLPADYQHMQWRKGSLLLIPEVKKSLEERRGSEPLLCTKDLGAIGDLEEHSLENHHHMESHGHHLHLSSCHECLELENSTILSVKYASAENIPDLPDDKSVGLDSEDECLDELEQDAKVSFGQSGIDCNSKPPNILVYTGGCQERFQVVRQLLSECINMENNIIYPLQPQQALSDPWLENTRLLVLAEEENLSPQLQTRFLTYLSQGGKVLGLASTLCPAGLCLEVRERQHMQISRMSFTREDSTELELSMLASGKVYIRDTQGGGEVELWGELKGDIPHQRDMVIVRVTHSGDDGEAVLCQVHFEIAAHCQNLTPEGFDTLNLNNALRCEVLTEILISLGLNCELNQTPTPSPVHLLATSQEAKATVLKWLHTHADGDGVLTISKASLRLASNLEFQDGPLLPEGSLALLTDSSDSQSWPQFSMEIYSKNLKTNLLGHTLLFAEVVTSTMDLLEGLILHIPKDVGLIAVAAQQSQGKGRGKNAWLSPLGCAMFTLRVQVELSSRLGQKIPFLQHLAALAIVEAVRTLPGYQDIDLRVKWPNDIYHGNLMKLGGVLVTSTVIGSTFHLLIGCGFNVTNSSPTVCVNDLIKQYNIQHNCSLQPLRCDQLIARTVNRLEALINSFQQGGPDAVLPTYYKRWLHSGTTVRLWTEEGLEAQVVGLDPNGFLQVYSKDQGVVSVEPDGNSFDMLKNLLVIKQR</sequence>
<feature type="region of interest" description="Disordered" evidence="3">
    <location>
        <begin position="1"/>
        <end position="22"/>
    </location>
</feature>
<dbReference type="CDD" id="cd16442">
    <property type="entry name" value="BPL"/>
    <property type="match status" value="1"/>
</dbReference>
<feature type="domain" description="BPL/LPL catalytic" evidence="4">
    <location>
        <begin position="678"/>
        <end position="876"/>
    </location>
</feature>
<protein>
    <submittedName>
        <fullName evidence="5">Holocarboxylase synthetase</fullName>
    </submittedName>
</protein>
<dbReference type="NCBIfam" id="TIGR00121">
    <property type="entry name" value="birA_ligase"/>
    <property type="match status" value="1"/>
</dbReference>
<dbReference type="InterPro" id="IPR045864">
    <property type="entry name" value="aa-tRNA-synth_II/BPL/LPL"/>
</dbReference>